<reference evidence="1" key="1">
    <citation type="submission" date="2014-09" db="EMBL/GenBank/DDBJ databases">
        <authorList>
            <person name="Magalhaes I.L.F."/>
            <person name="Oliveira U."/>
            <person name="Santos F.R."/>
            <person name="Vidigal T.H.D.A."/>
            <person name="Brescovit A.D."/>
            <person name="Santos A.J."/>
        </authorList>
    </citation>
    <scope>NUCLEOTIDE SEQUENCE</scope>
    <source>
        <tissue evidence="1">Shoot tissue taken approximately 20 cm above the soil surface</tissue>
    </source>
</reference>
<reference evidence="1" key="2">
    <citation type="journal article" date="2015" name="Data Brief">
        <title>Shoot transcriptome of the giant reed, Arundo donax.</title>
        <authorList>
            <person name="Barrero R.A."/>
            <person name="Guerrero F.D."/>
            <person name="Moolhuijzen P."/>
            <person name="Goolsby J.A."/>
            <person name="Tidwell J."/>
            <person name="Bellgard S.E."/>
            <person name="Bellgard M.I."/>
        </authorList>
    </citation>
    <scope>NUCLEOTIDE SEQUENCE</scope>
    <source>
        <tissue evidence="1">Shoot tissue taken approximately 20 cm above the soil surface</tissue>
    </source>
</reference>
<proteinExistence type="predicted"/>
<dbReference type="AlphaFoldDB" id="A0A0A8ZG68"/>
<accession>A0A0A8ZG68</accession>
<organism evidence="1">
    <name type="scientific">Arundo donax</name>
    <name type="common">Giant reed</name>
    <name type="synonym">Donax arundinaceus</name>
    <dbReference type="NCBI Taxonomy" id="35708"/>
    <lineage>
        <taxon>Eukaryota</taxon>
        <taxon>Viridiplantae</taxon>
        <taxon>Streptophyta</taxon>
        <taxon>Embryophyta</taxon>
        <taxon>Tracheophyta</taxon>
        <taxon>Spermatophyta</taxon>
        <taxon>Magnoliopsida</taxon>
        <taxon>Liliopsida</taxon>
        <taxon>Poales</taxon>
        <taxon>Poaceae</taxon>
        <taxon>PACMAD clade</taxon>
        <taxon>Arundinoideae</taxon>
        <taxon>Arundineae</taxon>
        <taxon>Arundo</taxon>
    </lineage>
</organism>
<sequence>MRFLLWGTPGFGWCSVAKISWEILLSASTSMIWTDSELIWIGINLGLGCT</sequence>
<dbReference type="EMBL" id="GBRH01259496">
    <property type="protein sequence ID" value="JAD38399.1"/>
    <property type="molecule type" value="Transcribed_RNA"/>
</dbReference>
<evidence type="ECO:0000313" key="1">
    <source>
        <dbReference type="EMBL" id="JAD38399.1"/>
    </source>
</evidence>
<name>A0A0A8ZG68_ARUDO</name>
<protein>
    <submittedName>
        <fullName evidence="1">Uncharacterized protein</fullName>
    </submittedName>
</protein>